<protein>
    <submittedName>
        <fullName evidence="15">Uncharacterized protein</fullName>
    </submittedName>
</protein>
<evidence type="ECO:0000313" key="15">
    <source>
        <dbReference type="EMBL" id="CAD7620873.1"/>
    </source>
</evidence>
<keyword evidence="6 14" id="KW-1133">Transmembrane helix</keyword>
<evidence type="ECO:0000256" key="2">
    <source>
        <dbReference type="ARBA" id="ARBA00007193"/>
    </source>
</evidence>
<evidence type="ECO:0000256" key="8">
    <source>
        <dbReference type="ARBA" id="ARBA00023065"/>
    </source>
</evidence>
<evidence type="ECO:0000256" key="10">
    <source>
        <dbReference type="ARBA" id="ARBA00023201"/>
    </source>
</evidence>
<dbReference type="GO" id="GO:0015280">
    <property type="term" value="F:ligand-gated sodium channel activity"/>
    <property type="evidence" value="ECO:0007669"/>
    <property type="project" value="TreeGrafter"/>
</dbReference>
<feature type="compositionally biased region" description="Basic residues" evidence="13">
    <location>
        <begin position="671"/>
        <end position="681"/>
    </location>
</feature>
<reference evidence="15" key="1">
    <citation type="submission" date="2020-11" db="EMBL/GenBank/DDBJ databases">
        <authorList>
            <person name="Tran Van P."/>
        </authorList>
    </citation>
    <scope>NUCLEOTIDE SEQUENCE</scope>
</reference>
<dbReference type="PROSITE" id="PS01206">
    <property type="entry name" value="ASC"/>
    <property type="match status" value="1"/>
</dbReference>
<dbReference type="PANTHER" id="PTHR11690">
    <property type="entry name" value="AMILORIDE-SENSITIVE SODIUM CHANNEL-RELATED"/>
    <property type="match status" value="1"/>
</dbReference>
<sequence>MGSKLAKLASESGVPGLSHVYSTRGVRKGVWALVFILFVSLTIRDLIDMLKDYTQFPVSVSVRVTDSRVLPFPAVTVCNLNAVHRGRFCTNKKVDKPDNVAKILCANLGDLLDSCEISKMLEELLNKGRLYCGGSGAKAKESVKVKDKPRAGTPRRQPTLGRNLSSGFGRRIGKRQISLSEVVKTVRDVGTFVRGDGTKGSGIGGLINGIQDTVKSFSEGGGPMDGVITQIANIVGFNISSSADIVPSLFMKAFTEVTGCRLGSGNAKNAMPEKLRTTLSNLTATFTSGGCLLKAPKLIGLFQEMSQKMANTVAKCTSPWVDSLKGSVNKGETPWFILLDMLSSWLAELAKNDPMEAKAIGHQSSHLIQQCYFAGRHCYATQDFSNFFYNSYGNCFTYNLHLNTNKTINKTTGALSGFTGPKFGLELTLNLETDQYMPTSREAGAKVIVHDSATRADPDQDAVHVPPGLVTYVGVRLVNITRLPAPYPDKCSDDWQDRQLELWAQHLSYDTYSTQICLKLCLQRFTIKHCQCWASSSPPPHTDVLQCNTRNNKSQEECTEQIRLMYYNQTIDCQCPPRCEERTFEKFVSTGKELPQCSALSSPGKEASGEEKLLTALLGAIGGILGVYLGFSFIAIFELIEVISRYVMCSSNSPKKKDKKSNHKKTDNNKSNHKSNHKTNAKTKDNSIWSTPTTKKAFE</sequence>
<keyword evidence="8 12" id="KW-0406">Ion transport</keyword>
<feature type="transmembrane region" description="Helical" evidence="14">
    <location>
        <begin position="613"/>
        <end position="637"/>
    </location>
</feature>
<keyword evidence="4 12" id="KW-0894">Sodium channel</keyword>
<keyword evidence="9 14" id="KW-0472">Membrane</keyword>
<evidence type="ECO:0000256" key="1">
    <source>
        <dbReference type="ARBA" id="ARBA00004141"/>
    </source>
</evidence>
<evidence type="ECO:0000256" key="13">
    <source>
        <dbReference type="SAM" id="MobiDB-lite"/>
    </source>
</evidence>
<evidence type="ECO:0000256" key="6">
    <source>
        <dbReference type="ARBA" id="ARBA00022989"/>
    </source>
</evidence>
<keyword evidence="3 12" id="KW-0813">Transport</keyword>
<dbReference type="PRINTS" id="PR01078">
    <property type="entry name" value="AMINACHANNEL"/>
</dbReference>
<comment type="subcellular location">
    <subcellularLocation>
        <location evidence="1">Membrane</location>
        <topology evidence="1">Multi-pass membrane protein</topology>
    </subcellularLocation>
</comment>
<keyword evidence="10 12" id="KW-0739">Sodium transport</keyword>
<evidence type="ECO:0000256" key="11">
    <source>
        <dbReference type="ARBA" id="ARBA00023303"/>
    </source>
</evidence>
<evidence type="ECO:0000256" key="5">
    <source>
        <dbReference type="ARBA" id="ARBA00022692"/>
    </source>
</evidence>
<evidence type="ECO:0000256" key="4">
    <source>
        <dbReference type="ARBA" id="ARBA00022461"/>
    </source>
</evidence>
<feature type="compositionally biased region" description="Polar residues" evidence="13">
    <location>
        <begin position="686"/>
        <end position="699"/>
    </location>
</feature>
<dbReference type="Gene3D" id="2.60.470.10">
    <property type="entry name" value="Acid-sensing ion channels like domains"/>
    <property type="match status" value="1"/>
</dbReference>
<dbReference type="AlphaFoldDB" id="A0A7R9KDT4"/>
<dbReference type="GO" id="GO:0005886">
    <property type="term" value="C:plasma membrane"/>
    <property type="evidence" value="ECO:0007669"/>
    <property type="project" value="TreeGrafter"/>
</dbReference>
<keyword evidence="7" id="KW-0915">Sodium</keyword>
<dbReference type="InterPro" id="IPR020903">
    <property type="entry name" value="ENaC_CS"/>
</dbReference>
<organism evidence="15">
    <name type="scientific">Medioppia subpectinata</name>
    <dbReference type="NCBI Taxonomy" id="1979941"/>
    <lineage>
        <taxon>Eukaryota</taxon>
        <taxon>Metazoa</taxon>
        <taxon>Ecdysozoa</taxon>
        <taxon>Arthropoda</taxon>
        <taxon>Chelicerata</taxon>
        <taxon>Arachnida</taxon>
        <taxon>Acari</taxon>
        <taxon>Acariformes</taxon>
        <taxon>Sarcoptiformes</taxon>
        <taxon>Oribatida</taxon>
        <taxon>Brachypylina</taxon>
        <taxon>Oppioidea</taxon>
        <taxon>Oppiidae</taxon>
        <taxon>Medioppia</taxon>
    </lineage>
</organism>
<gene>
    <name evidence="15" type="ORF">OSB1V03_LOCUS1353</name>
</gene>
<dbReference type="OrthoDB" id="10051479at2759"/>
<evidence type="ECO:0000313" key="16">
    <source>
        <dbReference type="Proteomes" id="UP000759131"/>
    </source>
</evidence>
<dbReference type="EMBL" id="CAJPIZ010000389">
    <property type="protein sequence ID" value="CAG2101303.1"/>
    <property type="molecule type" value="Genomic_DNA"/>
</dbReference>
<feature type="region of interest" description="Disordered" evidence="13">
    <location>
        <begin position="651"/>
        <end position="699"/>
    </location>
</feature>
<dbReference type="Pfam" id="PF00858">
    <property type="entry name" value="ASC"/>
    <property type="match status" value="1"/>
</dbReference>
<feature type="region of interest" description="Disordered" evidence="13">
    <location>
        <begin position="142"/>
        <end position="168"/>
    </location>
</feature>
<dbReference type="EMBL" id="OC854964">
    <property type="protein sequence ID" value="CAD7620873.1"/>
    <property type="molecule type" value="Genomic_DNA"/>
</dbReference>
<dbReference type="InterPro" id="IPR001873">
    <property type="entry name" value="ENaC"/>
</dbReference>
<keyword evidence="11 12" id="KW-0407">Ion channel</keyword>
<accession>A0A7R9KDT4</accession>
<comment type="similarity">
    <text evidence="2 12">Belongs to the amiloride-sensitive sodium channel (TC 1.A.6) family.</text>
</comment>
<feature type="compositionally biased region" description="Basic residues" evidence="13">
    <location>
        <begin position="654"/>
        <end position="663"/>
    </location>
</feature>
<evidence type="ECO:0000256" key="14">
    <source>
        <dbReference type="SAM" id="Phobius"/>
    </source>
</evidence>
<dbReference type="PANTHER" id="PTHR11690:SF248">
    <property type="entry name" value="PICKPOCKET 17, ISOFORM A"/>
    <property type="match status" value="1"/>
</dbReference>
<evidence type="ECO:0000256" key="12">
    <source>
        <dbReference type="RuleBase" id="RU000679"/>
    </source>
</evidence>
<evidence type="ECO:0000256" key="7">
    <source>
        <dbReference type="ARBA" id="ARBA00023053"/>
    </source>
</evidence>
<name>A0A7R9KDT4_9ACAR</name>
<keyword evidence="5 12" id="KW-0812">Transmembrane</keyword>
<keyword evidence="16" id="KW-1185">Reference proteome</keyword>
<evidence type="ECO:0000256" key="9">
    <source>
        <dbReference type="ARBA" id="ARBA00023136"/>
    </source>
</evidence>
<proteinExistence type="inferred from homology"/>
<dbReference type="Proteomes" id="UP000759131">
    <property type="component" value="Unassembled WGS sequence"/>
</dbReference>
<evidence type="ECO:0000256" key="3">
    <source>
        <dbReference type="ARBA" id="ARBA00022448"/>
    </source>
</evidence>